<keyword evidence="2" id="KW-0819">tRNA processing</keyword>
<evidence type="ECO:0000256" key="2">
    <source>
        <dbReference type="ARBA" id="ARBA00022694"/>
    </source>
</evidence>
<dbReference type="EC" id="5.4.99.25" evidence="1"/>
<dbReference type="NCBIfam" id="TIGR00431">
    <property type="entry name" value="TruB"/>
    <property type="match status" value="1"/>
</dbReference>
<evidence type="ECO:0000256" key="3">
    <source>
        <dbReference type="ARBA" id="ARBA00023235"/>
    </source>
</evidence>
<gene>
    <name evidence="6" type="ORF">UFOPK3317_00573</name>
</gene>
<dbReference type="GO" id="GO:0160148">
    <property type="term" value="F:tRNA pseudouridine(55) synthase activity"/>
    <property type="evidence" value="ECO:0007669"/>
    <property type="project" value="UniProtKB-EC"/>
</dbReference>
<reference evidence="6" key="1">
    <citation type="submission" date="2020-05" db="EMBL/GenBank/DDBJ databases">
        <authorList>
            <person name="Chiriac C."/>
            <person name="Salcher M."/>
            <person name="Ghai R."/>
            <person name="Kavagutti S V."/>
        </authorList>
    </citation>
    <scope>NUCLEOTIDE SEQUENCE</scope>
</reference>
<dbReference type="InterPro" id="IPR032819">
    <property type="entry name" value="TruB_C"/>
</dbReference>
<dbReference type="InterPro" id="IPR020103">
    <property type="entry name" value="PsdUridine_synth_cat_dom_sf"/>
</dbReference>
<feature type="domain" description="tRNA pseudouridylate synthase B C-terminal" evidence="5">
    <location>
        <begin position="174"/>
        <end position="214"/>
    </location>
</feature>
<dbReference type="Pfam" id="PF01509">
    <property type="entry name" value="TruB_N"/>
    <property type="match status" value="1"/>
</dbReference>
<evidence type="ECO:0000259" key="5">
    <source>
        <dbReference type="Pfam" id="PF16198"/>
    </source>
</evidence>
<name>A0A6J7CZH4_9ZZZZ</name>
<dbReference type="Gene3D" id="3.30.2350.10">
    <property type="entry name" value="Pseudouridine synthase"/>
    <property type="match status" value="1"/>
</dbReference>
<dbReference type="EMBL" id="CAFBLK010000077">
    <property type="protein sequence ID" value="CAB4864212.1"/>
    <property type="molecule type" value="Genomic_DNA"/>
</dbReference>
<proteinExistence type="inferred from homology"/>
<dbReference type="InterPro" id="IPR014780">
    <property type="entry name" value="tRNA_psdUridine_synth_TruB"/>
</dbReference>
<evidence type="ECO:0000259" key="4">
    <source>
        <dbReference type="Pfam" id="PF01509"/>
    </source>
</evidence>
<dbReference type="InterPro" id="IPR002501">
    <property type="entry name" value="PsdUridine_synth_N"/>
</dbReference>
<dbReference type="GO" id="GO:0006400">
    <property type="term" value="P:tRNA modification"/>
    <property type="evidence" value="ECO:0007669"/>
    <property type="project" value="TreeGrafter"/>
</dbReference>
<dbReference type="AlphaFoldDB" id="A0A6J7CZH4"/>
<dbReference type="GO" id="GO:0003723">
    <property type="term" value="F:RNA binding"/>
    <property type="evidence" value="ECO:0007669"/>
    <property type="project" value="InterPro"/>
</dbReference>
<organism evidence="6">
    <name type="scientific">freshwater metagenome</name>
    <dbReference type="NCBI Taxonomy" id="449393"/>
    <lineage>
        <taxon>unclassified sequences</taxon>
        <taxon>metagenomes</taxon>
        <taxon>ecological metagenomes</taxon>
    </lineage>
</organism>
<evidence type="ECO:0000256" key="1">
    <source>
        <dbReference type="ARBA" id="ARBA00012787"/>
    </source>
</evidence>
<dbReference type="PANTHER" id="PTHR13767:SF2">
    <property type="entry name" value="PSEUDOURIDYLATE SYNTHASE TRUB1"/>
    <property type="match status" value="1"/>
</dbReference>
<sequence>MDGLVVVDKPSGWTSHDVVARMRRIFGQKRVGHAGTLDPDATGILLVGLGRATRLLKYVQETGKVYEGVVGFGIATDTLDAAGVELQREPMSFTRAEMESAKSRFIGDIEQIPPMVSAIKIGGKRLHELAREGLEVERAPRPVHISSIEISDFQDGPFPTAAITVACGSGTYIRTLAADLGSALGGCAHLQSLRRTFVGTFGLAEAHSLEAIEADPAACTLSPASMVRDLSSISVDPIQSASVRHGAVFSLDALPIGDNEGPFALLDGEELIAVYERRGSGLKASVVVALPVEPA</sequence>
<dbReference type="SUPFAM" id="SSF55120">
    <property type="entry name" value="Pseudouridine synthase"/>
    <property type="match status" value="1"/>
</dbReference>
<dbReference type="GO" id="GO:1990481">
    <property type="term" value="P:mRNA pseudouridine synthesis"/>
    <property type="evidence" value="ECO:0007669"/>
    <property type="project" value="TreeGrafter"/>
</dbReference>
<dbReference type="PANTHER" id="PTHR13767">
    <property type="entry name" value="TRNA-PSEUDOURIDINE SYNTHASE"/>
    <property type="match status" value="1"/>
</dbReference>
<protein>
    <recommendedName>
        <fullName evidence="1">tRNA pseudouridine(55) synthase</fullName>
        <ecNumber evidence="1">5.4.99.25</ecNumber>
    </recommendedName>
</protein>
<keyword evidence="3" id="KW-0413">Isomerase</keyword>
<dbReference type="Pfam" id="PF16198">
    <property type="entry name" value="TruB_C_2"/>
    <property type="match status" value="1"/>
</dbReference>
<feature type="domain" description="Pseudouridine synthase II N-terminal" evidence="4">
    <location>
        <begin position="23"/>
        <end position="173"/>
    </location>
</feature>
<evidence type="ECO:0000313" key="6">
    <source>
        <dbReference type="EMBL" id="CAB4864212.1"/>
    </source>
</evidence>
<dbReference type="CDD" id="cd02573">
    <property type="entry name" value="PseudoU_synth_EcTruB"/>
    <property type="match status" value="1"/>
</dbReference>
<accession>A0A6J7CZH4</accession>
<dbReference type="HAMAP" id="MF_01080">
    <property type="entry name" value="TruB_bact"/>
    <property type="match status" value="1"/>
</dbReference>